<evidence type="ECO:0000256" key="7">
    <source>
        <dbReference type="ARBA" id="ARBA00023010"/>
    </source>
</evidence>
<protein>
    <recommendedName>
        <fullName evidence="9">Protein-export membrane protein SecF</fullName>
    </recommendedName>
</protein>
<keyword evidence="5 9" id="KW-0653">Protein transport</keyword>
<dbReference type="SUPFAM" id="SSF82866">
    <property type="entry name" value="Multidrug efflux transporter AcrB transmembrane domain"/>
    <property type="match status" value="1"/>
</dbReference>
<accession>A0A934QX23</accession>
<evidence type="ECO:0000256" key="8">
    <source>
        <dbReference type="ARBA" id="ARBA00023136"/>
    </source>
</evidence>
<feature type="compositionally biased region" description="Acidic residues" evidence="10">
    <location>
        <begin position="376"/>
        <end position="388"/>
    </location>
</feature>
<keyword evidence="6 9" id="KW-1133">Transmembrane helix</keyword>
<comment type="similarity">
    <text evidence="9">Belongs to the SecD/SecF family. SecF subfamily.</text>
</comment>
<dbReference type="AlphaFoldDB" id="A0A934QX23"/>
<dbReference type="GO" id="GO:0005886">
    <property type="term" value="C:plasma membrane"/>
    <property type="evidence" value="ECO:0007669"/>
    <property type="project" value="UniProtKB-SubCell"/>
</dbReference>
<dbReference type="EMBL" id="JAENJH010000009">
    <property type="protein sequence ID" value="MBK1788091.1"/>
    <property type="molecule type" value="Genomic_DNA"/>
</dbReference>
<dbReference type="InterPro" id="IPR055344">
    <property type="entry name" value="SecD_SecF_C_bact"/>
</dbReference>
<keyword evidence="4 9" id="KW-0812">Transmembrane</keyword>
<feature type="transmembrane region" description="Helical" evidence="9">
    <location>
        <begin position="292"/>
        <end position="312"/>
    </location>
</feature>
<keyword evidence="3 9" id="KW-1003">Cell membrane</keyword>
<dbReference type="InterPro" id="IPR022646">
    <property type="entry name" value="SecD/SecF_CS"/>
</dbReference>
<evidence type="ECO:0000313" key="13">
    <source>
        <dbReference type="Proteomes" id="UP000635245"/>
    </source>
</evidence>
<dbReference type="InterPro" id="IPR005665">
    <property type="entry name" value="SecF_bac"/>
</dbReference>
<feature type="transmembrane region" description="Helical" evidence="9">
    <location>
        <begin position="208"/>
        <end position="227"/>
    </location>
</feature>
<feature type="region of interest" description="Disordered" evidence="10">
    <location>
        <begin position="1"/>
        <end position="31"/>
    </location>
</feature>
<evidence type="ECO:0000313" key="12">
    <source>
        <dbReference type="EMBL" id="MBK1788091.1"/>
    </source>
</evidence>
<dbReference type="NCBIfam" id="TIGR00916">
    <property type="entry name" value="2A0604s01"/>
    <property type="match status" value="1"/>
</dbReference>
<feature type="transmembrane region" description="Helical" evidence="9">
    <location>
        <begin position="233"/>
        <end position="254"/>
    </location>
</feature>
<organism evidence="12 13">
    <name type="scientific">Prauserella cavernicola</name>
    <dbReference type="NCBI Taxonomy" id="2800127"/>
    <lineage>
        <taxon>Bacteria</taxon>
        <taxon>Bacillati</taxon>
        <taxon>Actinomycetota</taxon>
        <taxon>Actinomycetes</taxon>
        <taxon>Pseudonocardiales</taxon>
        <taxon>Pseudonocardiaceae</taxon>
        <taxon>Prauserella</taxon>
    </lineage>
</organism>
<evidence type="ECO:0000256" key="1">
    <source>
        <dbReference type="ARBA" id="ARBA00004651"/>
    </source>
</evidence>
<keyword evidence="7 9" id="KW-0811">Translocation</keyword>
<evidence type="ECO:0000256" key="2">
    <source>
        <dbReference type="ARBA" id="ARBA00022448"/>
    </source>
</evidence>
<evidence type="ECO:0000259" key="11">
    <source>
        <dbReference type="Pfam" id="PF02355"/>
    </source>
</evidence>
<evidence type="ECO:0000256" key="4">
    <source>
        <dbReference type="ARBA" id="ARBA00022692"/>
    </source>
</evidence>
<evidence type="ECO:0000256" key="6">
    <source>
        <dbReference type="ARBA" id="ARBA00022989"/>
    </source>
</evidence>
<feature type="compositionally biased region" description="Basic residues" evidence="10">
    <location>
        <begin position="407"/>
        <end position="417"/>
    </location>
</feature>
<comment type="subcellular location">
    <subcellularLocation>
        <location evidence="1 9">Cell membrane</location>
        <topology evidence="1 9">Multi-pass membrane protein</topology>
    </subcellularLocation>
</comment>
<proteinExistence type="inferred from homology"/>
<dbReference type="GO" id="GO:0043952">
    <property type="term" value="P:protein transport by the Sec complex"/>
    <property type="evidence" value="ECO:0007669"/>
    <property type="project" value="UniProtKB-UniRule"/>
</dbReference>
<comment type="subunit">
    <text evidence="9">Forms a complex with SecD. Part of the essential Sec protein translocation apparatus which comprises SecA, SecYEG and auxiliary proteins SecDF. Other proteins may also be involved.</text>
</comment>
<keyword evidence="2 9" id="KW-0813">Transport</keyword>
<dbReference type="InterPro" id="IPR048634">
    <property type="entry name" value="SecD_SecF_C"/>
</dbReference>
<name>A0A934QX23_9PSEU</name>
<dbReference type="Pfam" id="PF02355">
    <property type="entry name" value="SecD_SecF_C"/>
    <property type="match status" value="1"/>
</dbReference>
<comment type="caution">
    <text evidence="12">The sequence shown here is derived from an EMBL/GenBank/DDBJ whole genome shotgun (WGS) entry which is preliminary data.</text>
</comment>
<dbReference type="NCBIfam" id="TIGR00966">
    <property type="entry name" value="transloc_SecF"/>
    <property type="match status" value="1"/>
</dbReference>
<comment type="function">
    <text evidence="9">Part of the Sec protein translocase complex. Interacts with the SecYEG preprotein conducting channel. SecDF uses the proton motive force (PMF) to complete protein translocation after the ATP-dependent function of SecA.</text>
</comment>
<feature type="domain" description="Protein export membrane protein SecD/SecF C-terminal" evidence="11">
    <location>
        <begin position="161"/>
        <end position="345"/>
    </location>
</feature>
<dbReference type="InterPro" id="IPR022645">
    <property type="entry name" value="SecD/SecF_bac"/>
</dbReference>
<dbReference type="GO" id="GO:0065002">
    <property type="term" value="P:intracellular protein transmembrane transport"/>
    <property type="evidence" value="ECO:0007669"/>
    <property type="project" value="UniProtKB-UniRule"/>
</dbReference>
<dbReference type="Pfam" id="PF07549">
    <property type="entry name" value="Sec_GG"/>
    <property type="match status" value="1"/>
</dbReference>
<keyword evidence="8 9" id="KW-0472">Membrane</keyword>
<dbReference type="PANTHER" id="PTHR30081:SF8">
    <property type="entry name" value="PROTEIN TRANSLOCASE SUBUNIT SECF"/>
    <property type="match status" value="1"/>
</dbReference>
<evidence type="ECO:0000256" key="10">
    <source>
        <dbReference type="SAM" id="MobiDB-lite"/>
    </source>
</evidence>
<feature type="transmembrane region" description="Helical" evidence="9">
    <location>
        <begin position="318"/>
        <end position="343"/>
    </location>
</feature>
<feature type="region of interest" description="Disordered" evidence="10">
    <location>
        <begin position="359"/>
        <end position="441"/>
    </location>
</feature>
<keyword evidence="13" id="KW-1185">Reference proteome</keyword>
<evidence type="ECO:0000256" key="5">
    <source>
        <dbReference type="ARBA" id="ARBA00022927"/>
    </source>
</evidence>
<reference evidence="12" key="1">
    <citation type="submission" date="2020-12" db="EMBL/GenBank/DDBJ databases">
        <title>Prauserella sp. ASG 168, a novel actinomycete isolated from cave rock.</title>
        <authorList>
            <person name="Suriyachadkun C."/>
        </authorList>
    </citation>
    <scope>NUCLEOTIDE SEQUENCE</scope>
    <source>
        <strain evidence="12">ASG 168</strain>
    </source>
</reference>
<dbReference type="PANTHER" id="PTHR30081">
    <property type="entry name" value="PROTEIN-EXPORT MEMBRANE PROTEIN SEC"/>
    <property type="match status" value="1"/>
</dbReference>
<dbReference type="Proteomes" id="UP000635245">
    <property type="component" value="Unassembled WGS sequence"/>
</dbReference>
<evidence type="ECO:0000256" key="9">
    <source>
        <dbReference type="HAMAP-Rule" id="MF_01464"/>
    </source>
</evidence>
<evidence type="ECO:0000256" key="3">
    <source>
        <dbReference type="ARBA" id="ARBA00022475"/>
    </source>
</evidence>
<dbReference type="HAMAP" id="MF_01464_B">
    <property type="entry name" value="SecF_B"/>
    <property type="match status" value="1"/>
</dbReference>
<dbReference type="GO" id="GO:0006605">
    <property type="term" value="P:protein targeting"/>
    <property type="evidence" value="ECO:0007669"/>
    <property type="project" value="UniProtKB-UniRule"/>
</dbReference>
<gene>
    <name evidence="9 12" type="primary">secF</name>
    <name evidence="12" type="ORF">JHE00_27505</name>
</gene>
<dbReference type="InterPro" id="IPR022813">
    <property type="entry name" value="SecD/SecF_arch_bac"/>
</dbReference>
<feature type="transmembrane region" description="Helical" evidence="9">
    <location>
        <begin position="54"/>
        <end position="71"/>
    </location>
</feature>
<dbReference type="GO" id="GO:0015450">
    <property type="term" value="F:protein-transporting ATPase activity"/>
    <property type="evidence" value="ECO:0007669"/>
    <property type="project" value="InterPro"/>
</dbReference>
<dbReference type="Gene3D" id="1.20.1640.10">
    <property type="entry name" value="Multidrug efflux transporter AcrB transmembrane domain"/>
    <property type="match status" value="1"/>
</dbReference>
<sequence length="441" mass="47689">MSARPRRRRDVAEDNGKGTEPATTTSEPPRKESVFTRLYTGTGAFDIVGHRRRWFIAFALLVLVCIGSMGIKGFNLGIEFEGGTQIQMPAQGAQGAITSDEAKQVFTDAIGENASEAQQVGVGEAGTIQLRSSTLNSNQVAEVKRALFDELQPLGPDGQPSESVISDSAVSASWGGEISQQALLALAVFIVLVTIFLILYFEKWMAVAALIALIHDIVVTAGVYSLVGFEVTPATVIGLLTILGFSLYDTVVVFDKVKENTRGLLNLTRRTYGEAANLALNQTLMRSINTSVIALLPVLGLLIVGYILLGAGTLQDLALVQMTGMIAGVLSSVLLATPLLVFFKMRDVKYQQQAERVHARRANQARKAAATPGRESDDDFDPADDEALATELRREEAYAAAASVPARHPKAAQKRQRQQPQQQQQQRSARPTGKPSGKRKR</sequence>
<feature type="transmembrane region" description="Helical" evidence="9">
    <location>
        <begin position="182"/>
        <end position="201"/>
    </location>
</feature>
<dbReference type="PRINTS" id="PR01755">
    <property type="entry name" value="SECFTRNLCASE"/>
</dbReference>